<dbReference type="AlphaFoldDB" id="A0AAV4QFK2"/>
<evidence type="ECO:0000313" key="1">
    <source>
        <dbReference type="EMBL" id="GIY07022.1"/>
    </source>
</evidence>
<dbReference type="Proteomes" id="UP001054837">
    <property type="component" value="Unassembled WGS sequence"/>
</dbReference>
<protein>
    <submittedName>
        <fullName evidence="1">Uncharacterized protein</fullName>
    </submittedName>
</protein>
<proteinExistence type="predicted"/>
<sequence length="75" mass="8392">MSSTRQPLARKVLVIPVHVLVFLGQKNLLLKIVQGERNAHSSRGGENPAFQLSFTYMAIIPYANYLEELELIPLG</sequence>
<keyword evidence="2" id="KW-1185">Reference proteome</keyword>
<accession>A0AAV4QFK2</accession>
<name>A0AAV4QFK2_9ARAC</name>
<dbReference type="EMBL" id="BPLQ01004281">
    <property type="protein sequence ID" value="GIY07022.1"/>
    <property type="molecule type" value="Genomic_DNA"/>
</dbReference>
<comment type="caution">
    <text evidence="1">The sequence shown here is derived from an EMBL/GenBank/DDBJ whole genome shotgun (WGS) entry which is preliminary data.</text>
</comment>
<reference evidence="1 2" key="1">
    <citation type="submission" date="2021-06" db="EMBL/GenBank/DDBJ databases">
        <title>Caerostris darwini draft genome.</title>
        <authorList>
            <person name="Kono N."/>
            <person name="Arakawa K."/>
        </authorList>
    </citation>
    <scope>NUCLEOTIDE SEQUENCE [LARGE SCALE GENOMIC DNA]</scope>
</reference>
<organism evidence="1 2">
    <name type="scientific">Caerostris darwini</name>
    <dbReference type="NCBI Taxonomy" id="1538125"/>
    <lineage>
        <taxon>Eukaryota</taxon>
        <taxon>Metazoa</taxon>
        <taxon>Ecdysozoa</taxon>
        <taxon>Arthropoda</taxon>
        <taxon>Chelicerata</taxon>
        <taxon>Arachnida</taxon>
        <taxon>Araneae</taxon>
        <taxon>Araneomorphae</taxon>
        <taxon>Entelegynae</taxon>
        <taxon>Araneoidea</taxon>
        <taxon>Araneidae</taxon>
        <taxon>Caerostris</taxon>
    </lineage>
</organism>
<evidence type="ECO:0000313" key="2">
    <source>
        <dbReference type="Proteomes" id="UP001054837"/>
    </source>
</evidence>
<gene>
    <name evidence="1" type="ORF">CDAR_14441</name>
</gene>